<comment type="similarity">
    <text evidence="1">Belongs to the bactofilin family.</text>
</comment>
<dbReference type="PROSITE" id="PS51257">
    <property type="entry name" value="PROKAR_LIPOPROTEIN"/>
    <property type="match status" value="1"/>
</dbReference>
<evidence type="ECO:0000313" key="3">
    <source>
        <dbReference type="EMBL" id="MBD8513856.1"/>
    </source>
</evidence>
<gene>
    <name evidence="3" type="ORF">IFO68_14330</name>
</gene>
<proteinExistence type="inferred from homology"/>
<reference evidence="3 4" key="1">
    <citation type="submission" date="2020-09" db="EMBL/GenBank/DDBJ databases">
        <title>Photobacterium sp. CAU 1568 isolated from sand of Sido Beach.</title>
        <authorList>
            <person name="Kim W."/>
        </authorList>
    </citation>
    <scope>NUCLEOTIDE SEQUENCE [LARGE SCALE GENOMIC DNA]</scope>
    <source>
        <strain evidence="3 4">CAU 1568</strain>
    </source>
</reference>
<dbReference type="InterPro" id="IPR007607">
    <property type="entry name" value="BacA/B"/>
</dbReference>
<evidence type="ECO:0000256" key="2">
    <source>
        <dbReference type="SAM" id="MobiDB-lite"/>
    </source>
</evidence>
<dbReference type="Pfam" id="PF04519">
    <property type="entry name" value="Bactofilin"/>
    <property type="match status" value="1"/>
</dbReference>
<evidence type="ECO:0000256" key="1">
    <source>
        <dbReference type="ARBA" id="ARBA00044755"/>
    </source>
</evidence>
<accession>A0ABR9BMQ8</accession>
<dbReference type="RefSeq" id="WP_192016541.1">
    <property type="nucleotide sequence ID" value="NZ_JACYTP010000009.1"/>
</dbReference>
<evidence type="ECO:0000313" key="4">
    <source>
        <dbReference type="Proteomes" id="UP000649768"/>
    </source>
</evidence>
<dbReference type="Proteomes" id="UP000649768">
    <property type="component" value="Unassembled WGS sequence"/>
</dbReference>
<comment type="caution">
    <text evidence="3">The sequence shown here is derived from an EMBL/GenBank/DDBJ whole genome shotgun (WGS) entry which is preliminary data.</text>
</comment>
<dbReference type="EMBL" id="JACYTP010000009">
    <property type="protein sequence ID" value="MBD8513856.1"/>
    <property type="molecule type" value="Genomic_DNA"/>
</dbReference>
<protein>
    <submittedName>
        <fullName evidence="3">Polymer-forming cytoskeletal protein</fullName>
    </submittedName>
</protein>
<dbReference type="PANTHER" id="PTHR35024">
    <property type="entry name" value="HYPOTHETICAL CYTOSOLIC PROTEIN"/>
    <property type="match status" value="1"/>
</dbReference>
<feature type="region of interest" description="Disordered" evidence="2">
    <location>
        <begin position="128"/>
        <end position="195"/>
    </location>
</feature>
<dbReference type="PANTHER" id="PTHR35024:SF4">
    <property type="entry name" value="POLYMER-FORMING CYTOSKELETAL PROTEIN"/>
    <property type="match status" value="1"/>
</dbReference>
<sequence length="195" mass="20417">MGLFSKSAGSTSKHSTATIIAQGCSFKGDIELSGNIQVDGYIEGRIRTEQTLSISATGRVSGEIFASKVVINGLHEGACHADSIEILEKGKAKGVIYTNDICIERGGCFHGQTYPADKEKVVTINKEEPVKAAEASPDLSKKESGKETAPLTPPTQLKSAEASSTTDKNAAPVKPAASAVTAPVTDTRKQANARK</sequence>
<organism evidence="3 4">
    <name type="scientific">Photobacterium arenosum</name>
    <dbReference type="NCBI Taxonomy" id="2774143"/>
    <lineage>
        <taxon>Bacteria</taxon>
        <taxon>Pseudomonadati</taxon>
        <taxon>Pseudomonadota</taxon>
        <taxon>Gammaproteobacteria</taxon>
        <taxon>Vibrionales</taxon>
        <taxon>Vibrionaceae</taxon>
        <taxon>Photobacterium</taxon>
    </lineage>
</organism>
<feature type="compositionally biased region" description="Polar residues" evidence="2">
    <location>
        <begin position="154"/>
        <end position="168"/>
    </location>
</feature>
<keyword evidence="4" id="KW-1185">Reference proteome</keyword>
<name>A0ABR9BMQ8_9GAMM</name>